<dbReference type="EC" id="2.5.1.145" evidence="7"/>
<dbReference type="EMBL" id="PFAL01000031">
    <property type="protein sequence ID" value="PIR95272.1"/>
    <property type="molecule type" value="Genomic_DNA"/>
</dbReference>
<dbReference type="GO" id="GO:0042158">
    <property type="term" value="P:lipoprotein biosynthetic process"/>
    <property type="evidence" value="ECO:0007669"/>
    <property type="project" value="UniProtKB-UniRule"/>
</dbReference>
<feature type="transmembrane region" description="Helical" evidence="7">
    <location>
        <begin position="248"/>
        <end position="267"/>
    </location>
</feature>
<evidence type="ECO:0000256" key="5">
    <source>
        <dbReference type="ARBA" id="ARBA00022989"/>
    </source>
</evidence>
<dbReference type="AlphaFoldDB" id="A0A2H0V874"/>
<keyword evidence="4 7" id="KW-0812">Transmembrane</keyword>
<dbReference type="NCBIfam" id="TIGR00544">
    <property type="entry name" value="lgt"/>
    <property type="match status" value="1"/>
</dbReference>
<evidence type="ECO:0000256" key="7">
    <source>
        <dbReference type="HAMAP-Rule" id="MF_01147"/>
    </source>
</evidence>
<evidence type="ECO:0000313" key="8">
    <source>
        <dbReference type="EMBL" id="PIR95272.1"/>
    </source>
</evidence>
<comment type="pathway">
    <text evidence="7">Protein modification; lipoprotein biosynthesis (diacylglyceryl transfer).</text>
</comment>
<feature type="transmembrane region" description="Helical" evidence="7">
    <location>
        <begin position="211"/>
        <end position="228"/>
    </location>
</feature>
<organism evidence="8 9">
    <name type="scientific">Candidatus Falkowbacteria bacterium CG10_big_fil_rev_8_21_14_0_10_37_18</name>
    <dbReference type="NCBI Taxonomy" id="1974562"/>
    <lineage>
        <taxon>Bacteria</taxon>
        <taxon>Candidatus Falkowiibacteriota</taxon>
    </lineage>
</organism>
<feature type="transmembrane region" description="Helical" evidence="7">
    <location>
        <begin position="53"/>
        <end position="72"/>
    </location>
</feature>
<dbReference type="HAMAP" id="MF_01147">
    <property type="entry name" value="Lgt"/>
    <property type="match status" value="1"/>
</dbReference>
<evidence type="ECO:0000256" key="4">
    <source>
        <dbReference type="ARBA" id="ARBA00022692"/>
    </source>
</evidence>
<feature type="transmembrane region" description="Helical" evidence="7">
    <location>
        <begin position="119"/>
        <end position="137"/>
    </location>
</feature>
<dbReference type="PROSITE" id="PS01311">
    <property type="entry name" value="LGT"/>
    <property type="match status" value="1"/>
</dbReference>
<evidence type="ECO:0000256" key="2">
    <source>
        <dbReference type="ARBA" id="ARBA00022475"/>
    </source>
</evidence>
<comment type="catalytic activity">
    <reaction evidence="7">
        <text>L-cysteinyl-[prolipoprotein] + a 1,2-diacyl-sn-glycero-3-phospho-(1'-sn-glycerol) = an S-1,2-diacyl-sn-glyceryl-L-cysteinyl-[prolipoprotein] + sn-glycerol 1-phosphate + H(+)</text>
        <dbReference type="Rhea" id="RHEA:56712"/>
        <dbReference type="Rhea" id="RHEA-COMP:14679"/>
        <dbReference type="Rhea" id="RHEA-COMP:14680"/>
        <dbReference type="ChEBI" id="CHEBI:15378"/>
        <dbReference type="ChEBI" id="CHEBI:29950"/>
        <dbReference type="ChEBI" id="CHEBI:57685"/>
        <dbReference type="ChEBI" id="CHEBI:64716"/>
        <dbReference type="ChEBI" id="CHEBI:140658"/>
        <dbReference type="EC" id="2.5.1.145"/>
    </reaction>
</comment>
<proteinExistence type="inferred from homology"/>
<keyword evidence="5 7" id="KW-1133">Transmembrane helix</keyword>
<evidence type="ECO:0000256" key="1">
    <source>
        <dbReference type="ARBA" id="ARBA00007150"/>
    </source>
</evidence>
<keyword evidence="6 7" id="KW-0472">Membrane</keyword>
<dbReference type="GO" id="GO:0005886">
    <property type="term" value="C:plasma membrane"/>
    <property type="evidence" value="ECO:0007669"/>
    <property type="project" value="UniProtKB-SubCell"/>
</dbReference>
<evidence type="ECO:0000256" key="3">
    <source>
        <dbReference type="ARBA" id="ARBA00022679"/>
    </source>
</evidence>
<dbReference type="UniPathway" id="UPA00664"/>
<evidence type="ECO:0000313" key="9">
    <source>
        <dbReference type="Proteomes" id="UP000229972"/>
    </source>
</evidence>
<sequence>MINFLHVFEPTAILVSFGPISIHWYGLTMVLGILAALALTFFLAKYYGISRDIVFDLSFWLIIVGLIGARIYDVLLQIPYYTNHPLQALEIWKGGLAIHGAIIAGLFIVWQFSRRLKISIWKLSALIVPGLALGQAIGRWGNYFNQEIFGLPTQQAWGIPISLINRPLNYINSSYFHPTFLYESLACLLISISLIAFNVYLIKKGKLDKSYTWLTALYMILYSILRFGLEFIRLDQTPSILGLRFPQIASLIIIIASLLLLFFNYHANFQSPRSEKS</sequence>
<feature type="transmembrane region" description="Helical" evidence="7">
    <location>
        <begin position="22"/>
        <end position="44"/>
    </location>
</feature>
<comment type="similarity">
    <text evidence="1 7">Belongs to the Lgt family.</text>
</comment>
<gene>
    <name evidence="7 8" type="primary">lgt</name>
    <name evidence="8" type="ORF">COT93_03405</name>
</gene>
<dbReference type="PANTHER" id="PTHR30589:SF0">
    <property type="entry name" value="PHOSPHATIDYLGLYCEROL--PROLIPOPROTEIN DIACYLGLYCERYL TRANSFERASE"/>
    <property type="match status" value="1"/>
</dbReference>
<comment type="subcellular location">
    <subcellularLocation>
        <location evidence="7">Cell membrane</location>
        <topology evidence="7">Multi-pass membrane protein</topology>
    </subcellularLocation>
</comment>
<reference evidence="9" key="1">
    <citation type="submission" date="2017-09" db="EMBL/GenBank/DDBJ databases">
        <title>Depth-based differentiation of microbial function through sediment-hosted aquifers and enrichment of novel symbionts in the deep terrestrial subsurface.</title>
        <authorList>
            <person name="Probst A.J."/>
            <person name="Ladd B."/>
            <person name="Jarett J.K."/>
            <person name="Geller-Mcgrath D.E."/>
            <person name="Sieber C.M.K."/>
            <person name="Emerson J.B."/>
            <person name="Anantharaman K."/>
            <person name="Thomas B.C."/>
            <person name="Malmstrom R."/>
            <person name="Stieglmeier M."/>
            <person name="Klingl A."/>
            <person name="Woyke T."/>
            <person name="Ryan C.M."/>
            <person name="Banfield J.F."/>
        </authorList>
    </citation>
    <scope>NUCLEOTIDE SEQUENCE [LARGE SCALE GENOMIC DNA]</scope>
</reference>
<feature type="transmembrane region" description="Helical" evidence="7">
    <location>
        <begin position="180"/>
        <end position="202"/>
    </location>
</feature>
<name>A0A2H0V874_9BACT</name>
<dbReference type="PANTHER" id="PTHR30589">
    <property type="entry name" value="PROLIPOPROTEIN DIACYLGLYCERYL TRANSFERASE"/>
    <property type="match status" value="1"/>
</dbReference>
<dbReference type="GO" id="GO:0008961">
    <property type="term" value="F:phosphatidylglycerol-prolipoprotein diacylglyceryl transferase activity"/>
    <property type="evidence" value="ECO:0007669"/>
    <property type="project" value="UniProtKB-UniRule"/>
</dbReference>
<evidence type="ECO:0000256" key="6">
    <source>
        <dbReference type="ARBA" id="ARBA00023136"/>
    </source>
</evidence>
<feature type="transmembrane region" description="Helical" evidence="7">
    <location>
        <begin position="92"/>
        <end position="112"/>
    </location>
</feature>
<comment type="function">
    <text evidence="7">Catalyzes the transfer of the diacylglyceryl group from phosphatidylglycerol to the sulfhydryl group of the N-terminal cysteine of a prolipoprotein, the first step in the formation of mature lipoproteins.</text>
</comment>
<dbReference type="Pfam" id="PF01790">
    <property type="entry name" value="LGT"/>
    <property type="match status" value="1"/>
</dbReference>
<protein>
    <recommendedName>
        <fullName evidence="7">Phosphatidylglycerol--prolipoprotein diacylglyceryl transferase</fullName>
        <ecNumber evidence="7">2.5.1.145</ecNumber>
    </recommendedName>
</protein>
<keyword evidence="2 7" id="KW-1003">Cell membrane</keyword>
<dbReference type="InterPro" id="IPR001640">
    <property type="entry name" value="Lgt"/>
</dbReference>
<feature type="binding site" evidence="7">
    <location>
        <position position="139"/>
    </location>
    <ligand>
        <name>a 1,2-diacyl-sn-glycero-3-phospho-(1'-sn-glycerol)</name>
        <dbReference type="ChEBI" id="CHEBI:64716"/>
    </ligand>
</feature>
<comment type="caution">
    <text evidence="8">The sequence shown here is derived from an EMBL/GenBank/DDBJ whole genome shotgun (WGS) entry which is preliminary data.</text>
</comment>
<keyword evidence="3 7" id="KW-0808">Transferase</keyword>
<keyword evidence="8" id="KW-0449">Lipoprotein</keyword>
<accession>A0A2H0V874</accession>
<dbReference type="Proteomes" id="UP000229972">
    <property type="component" value="Unassembled WGS sequence"/>
</dbReference>